<dbReference type="Pfam" id="PF03886">
    <property type="entry name" value="ABC_trans_aux"/>
    <property type="match status" value="1"/>
</dbReference>
<evidence type="ECO:0000313" key="4">
    <source>
        <dbReference type="Proteomes" id="UP000002743"/>
    </source>
</evidence>
<accession>C6XAD0</accession>
<reference evidence="3 4" key="2">
    <citation type="journal article" date="2011" name="J. Bacteriol.">
        <title>Genomes of three methylotrophs from a single niche uncover genetic and metabolic divergence of Methylophilaceae.</title>
        <authorList>
            <person name="Lapidus A."/>
            <person name="Clum A."/>
            <person name="Labutti K."/>
            <person name="Kaluzhnaya M.G."/>
            <person name="Lim S."/>
            <person name="Beck D.A."/>
            <person name="Glavina Del Rio T."/>
            <person name="Nolan M."/>
            <person name="Mavromatis K."/>
            <person name="Huntemann M."/>
            <person name="Lucas S."/>
            <person name="Lidstrom M.E."/>
            <person name="Ivanova N."/>
            <person name="Chistoserdova L."/>
        </authorList>
    </citation>
    <scope>NUCLEOTIDE SEQUENCE [LARGE SCALE GENOMIC DNA]</scope>
    <source>
        <strain evidence="3 4">SIP3-4</strain>
    </source>
</reference>
<dbReference type="STRING" id="582744.Msip34_2434"/>
<feature type="domain" description="ABC-type transport auxiliary lipoprotein component" evidence="2">
    <location>
        <begin position="46"/>
        <end position="179"/>
    </location>
</feature>
<name>C6XAD0_METGS</name>
<evidence type="ECO:0000313" key="3">
    <source>
        <dbReference type="EMBL" id="ACT51671.1"/>
    </source>
</evidence>
<organism evidence="3 4">
    <name type="scientific">Methylovorus glucosotrophus (strain SIP3-4)</name>
    <dbReference type="NCBI Taxonomy" id="582744"/>
    <lineage>
        <taxon>Bacteria</taxon>
        <taxon>Pseudomonadati</taxon>
        <taxon>Pseudomonadota</taxon>
        <taxon>Betaproteobacteria</taxon>
        <taxon>Nitrosomonadales</taxon>
        <taxon>Methylophilaceae</taxon>
        <taxon>Methylovorus</taxon>
    </lineage>
</organism>
<keyword evidence="4" id="KW-1185">Reference proteome</keyword>
<feature type="chain" id="PRO_5002970924" description="ABC-type transport auxiliary lipoprotein component domain-containing protein" evidence="1">
    <location>
        <begin position="19"/>
        <end position="191"/>
    </location>
</feature>
<proteinExistence type="predicted"/>
<dbReference type="AlphaFoldDB" id="C6XAD0"/>
<dbReference type="OrthoDB" id="5568302at2"/>
<dbReference type="InterPro" id="IPR005586">
    <property type="entry name" value="ABC_trans_aux"/>
</dbReference>
<evidence type="ECO:0000259" key="2">
    <source>
        <dbReference type="Pfam" id="PF03886"/>
    </source>
</evidence>
<dbReference type="SUPFAM" id="SSF159594">
    <property type="entry name" value="XCC0632-like"/>
    <property type="match status" value="1"/>
</dbReference>
<dbReference type="Gene3D" id="3.40.50.10610">
    <property type="entry name" value="ABC-type transport auxiliary lipoprotein component"/>
    <property type="match status" value="1"/>
</dbReference>
<dbReference type="RefSeq" id="WP_015830939.1">
    <property type="nucleotide sequence ID" value="NC_012969.1"/>
</dbReference>
<feature type="signal peptide" evidence="1">
    <location>
        <begin position="1"/>
        <end position="18"/>
    </location>
</feature>
<keyword evidence="1" id="KW-0732">Signal</keyword>
<evidence type="ECO:0000256" key="1">
    <source>
        <dbReference type="SAM" id="SignalP"/>
    </source>
</evidence>
<gene>
    <name evidence="3" type="ordered locus">Msip34_2434</name>
</gene>
<protein>
    <recommendedName>
        <fullName evidence="2">ABC-type transport auxiliary lipoprotein component domain-containing protein</fullName>
    </recommendedName>
</protein>
<reference evidence="4" key="1">
    <citation type="submission" date="2009-07" db="EMBL/GenBank/DDBJ databases">
        <title>Complete sequence of chromosome of Methylovorus sp. SIP3-4.</title>
        <authorList>
            <person name="Lucas S."/>
            <person name="Copeland A."/>
            <person name="Lapidus A."/>
            <person name="Glavina del Rio T."/>
            <person name="Tice H."/>
            <person name="Bruce D."/>
            <person name="Goodwin L."/>
            <person name="Pitluck S."/>
            <person name="Clum A."/>
            <person name="Larimer F."/>
            <person name="Land M."/>
            <person name="Hauser L."/>
            <person name="Kyrpides N."/>
            <person name="Mikhailova N."/>
            <person name="Kayluzhnaya M."/>
            <person name="Chistoserdova L."/>
        </authorList>
    </citation>
    <scope>NUCLEOTIDE SEQUENCE [LARGE SCALE GENOMIC DNA]</scope>
    <source>
        <strain evidence="4">SIP3-4</strain>
    </source>
</reference>
<dbReference type="Proteomes" id="UP000002743">
    <property type="component" value="Chromosome"/>
</dbReference>
<dbReference type="EMBL" id="CP001674">
    <property type="protein sequence ID" value="ACT51671.1"/>
    <property type="molecule type" value="Genomic_DNA"/>
</dbReference>
<dbReference type="eggNOG" id="COG3218">
    <property type="taxonomic scope" value="Bacteria"/>
</dbReference>
<dbReference type="PROSITE" id="PS51257">
    <property type="entry name" value="PROKAR_LIPOPROTEIN"/>
    <property type="match status" value="1"/>
</dbReference>
<dbReference type="HOGENOM" id="CLU_091341_1_0_4"/>
<dbReference type="KEGG" id="mei:Msip34_2434"/>
<sequence precursor="true">MQRWITLLILAGSLSACLSLNGNKPQSGPQTFDFGLGEPGERIATQTSIENIRSGDALNNKRIRYRLAYQNAQQVAYYADSRWTAPPAELLTQKLRTRQAPAATSNGCLLTLSLDSFDQVFDSPTASHGLVQISASLQQKKSRQIVASRTFQASSPAPTADAAGGVAALSKASDQLLTEALTWAESQAACN</sequence>